<comment type="caution">
    <text evidence="1">The sequence shown here is derived from an EMBL/GenBank/DDBJ whole genome shotgun (WGS) entry which is preliminary data.</text>
</comment>
<evidence type="ECO:0000313" key="1">
    <source>
        <dbReference type="EMBL" id="CAF3684749.1"/>
    </source>
</evidence>
<sequence>MPNTDISITEQCQIPTYLLIQNKLFVHMAQTIIKTVRYITMNDIQQMALLMHQIATVQIDREIMQAYLHSVKGTLREAECHFIEVDRRFWPMQVQSLMLTQHKLTMNDTDTTSEITTPMEIDTEDQQIACENLLNEHLQKMKRQIEYYGKELDEKQSTFIRFTSTIQETIEIHVQTYGIKPLEMKRDLKLALVNYDYDAEMLQREYFQEQPNNYQIEVARCLSTAKAEVEKSKRTLLELKYRVFYNKPPDSFDSAGTLMPTLNHDDQRLFDKHEKAIQRRKLDLMTVKIAEEETKFYHSLKRFDHELATMWKNHRDLVKNQGMTTTLTNLIENRLKNITDRWRDIYNYRINNYIRNSYDNLDSINANENGQKSNNSEFSSFLIIDSIHQFSEKQLQLLNRGPTYVPRCQTLILSSCHSMDDIVERKYAPLKHQLNSLFSKHHINIALSLEIQQKISDQFTDSFSVPIPSNLHQRALYEDRLILSIRYSLKKNNFILRRTADNMNTFYLGNRQEFETKAYDYVSKSDAYNVLLNKDKGYGGQQWQTELSQMVEPMNLLLESLKNHESLNVDLYNGLLVDASKVKLPYLYFLADVSKENEISLVPYITSQHSATWRISKYLNELLRPFVDKILSTTTFRDEPDFMYQLYDHVFTKRELQSTTLFCAIKITNYYTLDIHKNMIDTVSYFLEENLVTNKLEQVTIQNIKNLLHIFLYNNVFYYKDQIYTLTKGSPNTMPLSDTYTLPYVVGHSKLAHGDWFRSALIRAVCYCSLIEDFTLERIYLELTCLANGYSIFFVENNVQHFFGYFHADTMRYLKDQTIYDKFRHDWFGFMTMQYELSDKLQTFNDNDCLIHLNYLYEFGPKCQFNQQFHCLWSESFNQHQNLSKDKAKVQLTTKHQHSLNSLLAGEKSICSIQ</sequence>
<protein>
    <submittedName>
        <fullName evidence="1">Uncharacterized protein</fullName>
    </submittedName>
</protein>
<evidence type="ECO:0000313" key="2">
    <source>
        <dbReference type="Proteomes" id="UP000663872"/>
    </source>
</evidence>
<dbReference type="AlphaFoldDB" id="A0A818TNS9"/>
<name>A0A818TNS9_9BILA</name>
<reference evidence="1" key="1">
    <citation type="submission" date="2021-02" db="EMBL/GenBank/DDBJ databases">
        <authorList>
            <person name="Nowell W R."/>
        </authorList>
    </citation>
    <scope>NUCLEOTIDE SEQUENCE</scope>
</reference>
<proteinExistence type="predicted"/>
<gene>
    <name evidence="1" type="ORF">GRG538_LOCUS27268</name>
</gene>
<organism evidence="1 2">
    <name type="scientific">Rotaria socialis</name>
    <dbReference type="NCBI Taxonomy" id="392032"/>
    <lineage>
        <taxon>Eukaryota</taxon>
        <taxon>Metazoa</taxon>
        <taxon>Spiralia</taxon>
        <taxon>Gnathifera</taxon>
        <taxon>Rotifera</taxon>
        <taxon>Eurotatoria</taxon>
        <taxon>Bdelloidea</taxon>
        <taxon>Philodinida</taxon>
        <taxon>Philodinidae</taxon>
        <taxon>Rotaria</taxon>
    </lineage>
</organism>
<dbReference type="Proteomes" id="UP000663872">
    <property type="component" value="Unassembled WGS sequence"/>
</dbReference>
<dbReference type="EMBL" id="CAJNYT010004732">
    <property type="protein sequence ID" value="CAF3684749.1"/>
    <property type="molecule type" value="Genomic_DNA"/>
</dbReference>
<accession>A0A818TNS9</accession>